<evidence type="ECO:0000256" key="1">
    <source>
        <dbReference type="SAM" id="MobiDB-lite"/>
    </source>
</evidence>
<protein>
    <submittedName>
        <fullName evidence="2">Uncharacterized protein</fullName>
    </submittedName>
</protein>
<feature type="region of interest" description="Disordered" evidence="1">
    <location>
        <begin position="1"/>
        <end position="62"/>
    </location>
</feature>
<evidence type="ECO:0000313" key="2">
    <source>
        <dbReference type="EMBL" id="BAD81670.1"/>
    </source>
</evidence>
<dbReference type="Proteomes" id="UP000817658">
    <property type="component" value="Chromosome 1"/>
</dbReference>
<organism evidence="2">
    <name type="scientific">Oryza sativa subsp. japonica</name>
    <name type="common">Rice</name>
    <dbReference type="NCBI Taxonomy" id="39947"/>
    <lineage>
        <taxon>Eukaryota</taxon>
        <taxon>Viridiplantae</taxon>
        <taxon>Streptophyta</taxon>
        <taxon>Embryophyta</taxon>
        <taxon>Tracheophyta</taxon>
        <taxon>Spermatophyta</taxon>
        <taxon>Magnoliopsida</taxon>
        <taxon>Liliopsida</taxon>
        <taxon>Poales</taxon>
        <taxon>Poaceae</taxon>
        <taxon>BOP clade</taxon>
        <taxon>Oryzoideae</taxon>
        <taxon>Oryzeae</taxon>
        <taxon>Oryzinae</taxon>
        <taxon>Oryza</taxon>
        <taxon>Oryza sativa</taxon>
    </lineage>
</organism>
<gene>
    <name evidence="2" type="primary">P0018C10.36</name>
</gene>
<accession>Q5NA32</accession>
<proteinExistence type="predicted"/>
<name>Q5NA32_ORYSJ</name>
<dbReference type="AlphaFoldDB" id="Q5NA32"/>
<feature type="compositionally biased region" description="Gly residues" evidence="1">
    <location>
        <begin position="33"/>
        <end position="48"/>
    </location>
</feature>
<dbReference type="EMBL" id="AP003227">
    <property type="protein sequence ID" value="BAD81670.1"/>
    <property type="molecule type" value="Genomic_DNA"/>
</dbReference>
<reference evidence="2" key="1">
    <citation type="journal article" date="2002" name="Nature">
        <title>The genome sequence and structure of rice chromosome 1.</title>
        <authorList>
            <person name="Sasaki T."/>
            <person name="Matsumoto T."/>
            <person name="Yamamoto K."/>
            <person name="Sakata K."/>
            <person name="Baba T."/>
            <person name="Katayose Y."/>
            <person name="Wu J."/>
            <person name="Niimura Y."/>
            <person name="Cheng Z."/>
            <person name="Nagamura Y."/>
            <person name="Antonio B.A."/>
            <person name="Kanamori H."/>
            <person name="Hosokawa S."/>
            <person name="Masukawa M."/>
            <person name="Arikawa K."/>
            <person name="Chiden Y."/>
            <person name="Hayashi M."/>
            <person name="Okamoto M."/>
            <person name="Ando T."/>
            <person name="Aoki H."/>
            <person name="Arita K."/>
            <person name="Hamada M."/>
            <person name="Harada C."/>
            <person name="Hijishita S."/>
            <person name="Honda M."/>
            <person name="Ichikawa Y."/>
            <person name="Idonuma A."/>
            <person name="Iijima M."/>
            <person name="Ikeda M."/>
            <person name="Ikeno M."/>
            <person name="Itoh S."/>
            <person name="Itoh T."/>
            <person name="Itoh Y."/>
            <person name="Itoh Y."/>
            <person name="Iwabuchi A."/>
            <person name="Kamiya K."/>
            <person name="Karasawa W."/>
            <person name="Katagiri S."/>
            <person name="Kikuta A."/>
            <person name="Kobayashi N."/>
            <person name="Kono I."/>
            <person name="Machita K."/>
            <person name="Maehara T."/>
            <person name="Mizuno H."/>
            <person name="Mizubayashi T."/>
            <person name="Mukai Y."/>
            <person name="Nagasaki H."/>
            <person name="Nakashima M."/>
            <person name="Nakama Y."/>
            <person name="Nakamichi Y."/>
            <person name="Nakamura M."/>
            <person name="Namiki N."/>
            <person name="Negishi M."/>
            <person name="Ohta I."/>
            <person name="Ono N."/>
            <person name="Saji S."/>
            <person name="Sakai K."/>
            <person name="Shibata M."/>
            <person name="Shimokawa T."/>
            <person name="Shomura A."/>
            <person name="Song J."/>
            <person name="Takazaki Y."/>
            <person name="Terasawa K."/>
            <person name="Tsuji K."/>
            <person name="Waki K."/>
            <person name="Yamagata H."/>
            <person name="Yamane H."/>
            <person name="Yoshiki S."/>
            <person name="Yoshihara R."/>
            <person name="Yukawa K."/>
            <person name="Zhong H."/>
            <person name="Iwama H."/>
            <person name="Endo T."/>
            <person name="Ito H."/>
            <person name="Hahn J.H."/>
            <person name="Kim H.I."/>
            <person name="Eun M.Y."/>
            <person name="Yano M."/>
            <person name="Jiang J."/>
            <person name="Gojobori T."/>
        </authorList>
    </citation>
    <scope>NUCLEOTIDE SEQUENCE [LARGE SCALE GENOMIC DNA]</scope>
</reference>
<sequence length="81" mass="8041">MRPGHCGHLDTRARRPTAAAPLESRDDSPLPSGGTGPLPSGGGGGSGGFASSTLGQETEQCGAVRPANAWAIANPESFVPS</sequence>